<organism evidence="2 4">
    <name type="scientific">Halapricum hydrolyticum</name>
    <dbReference type="NCBI Taxonomy" id="2979991"/>
    <lineage>
        <taxon>Archaea</taxon>
        <taxon>Methanobacteriati</taxon>
        <taxon>Methanobacteriota</taxon>
        <taxon>Stenosarchaea group</taxon>
        <taxon>Halobacteria</taxon>
        <taxon>Halobacteriales</taxon>
        <taxon>Haloarculaceae</taxon>
        <taxon>Halapricum</taxon>
    </lineage>
</organism>
<reference evidence="2" key="1">
    <citation type="submission" date="2023-02" db="EMBL/GenBank/DDBJ databases">
        <title>Enrichment on poylsaccharides allowed isolation of novel metabolic and taxonomic groups of Haloarchaea.</title>
        <authorList>
            <person name="Sorokin D.Y."/>
            <person name="Elcheninov A.G."/>
            <person name="Khizhniak T.V."/>
            <person name="Kolganova T.V."/>
            <person name="Kublanov I.V."/>
        </authorList>
    </citation>
    <scope>NUCLEOTIDE SEQUENCE</scope>
    <source>
        <strain evidence="1 3">HArc-curdl5-1</strain>
        <strain evidence="2">HArc-curdl7</strain>
    </source>
</reference>
<name>A0AAE3ICS0_9EURY</name>
<dbReference type="RefSeq" id="WP_315909660.1">
    <property type="nucleotide sequence ID" value="NZ_JAOPKC010000017.1"/>
</dbReference>
<keyword evidence="3" id="KW-1185">Reference proteome</keyword>
<evidence type="ECO:0000313" key="4">
    <source>
        <dbReference type="Proteomes" id="UP001209746"/>
    </source>
</evidence>
<sequence length="95" mass="10419">MDPIDDPYADDSLDADSFGLEGWDGIDEIEVEDSENEICDHDEHKEVVPLQEMRGASAMGYGGQFSTSEAMIVCKKCGKAKPAERVDQGNDFFGL</sequence>
<dbReference type="AlphaFoldDB" id="A0AAE3ICS0"/>
<dbReference type="EMBL" id="JAOPKD010000017">
    <property type="protein sequence ID" value="MCU4728001.1"/>
    <property type="molecule type" value="Genomic_DNA"/>
</dbReference>
<proteinExistence type="predicted"/>
<dbReference type="EMBL" id="JAOPKC010000017">
    <property type="protein sequence ID" value="MCU4718906.1"/>
    <property type="molecule type" value="Genomic_DNA"/>
</dbReference>
<gene>
    <name evidence="2" type="ORF">OB914_13665</name>
    <name evidence="1" type="ORF">OB916_12680</name>
</gene>
<evidence type="ECO:0000313" key="1">
    <source>
        <dbReference type="EMBL" id="MCU4718906.1"/>
    </source>
</evidence>
<evidence type="ECO:0000313" key="3">
    <source>
        <dbReference type="Proteomes" id="UP001208186"/>
    </source>
</evidence>
<accession>A0AAE3ICS0</accession>
<dbReference type="Proteomes" id="UP001208186">
    <property type="component" value="Unassembled WGS sequence"/>
</dbReference>
<dbReference type="Proteomes" id="UP001209746">
    <property type="component" value="Unassembled WGS sequence"/>
</dbReference>
<protein>
    <submittedName>
        <fullName evidence="2">Uncharacterized protein</fullName>
    </submittedName>
</protein>
<evidence type="ECO:0000313" key="2">
    <source>
        <dbReference type="EMBL" id="MCU4728001.1"/>
    </source>
</evidence>
<comment type="caution">
    <text evidence="2">The sequence shown here is derived from an EMBL/GenBank/DDBJ whole genome shotgun (WGS) entry which is preliminary data.</text>
</comment>